<evidence type="ECO:0000256" key="10">
    <source>
        <dbReference type="ARBA" id="ARBA00038429"/>
    </source>
</evidence>
<evidence type="ECO:0000256" key="6">
    <source>
        <dbReference type="ARBA" id="ARBA00022525"/>
    </source>
</evidence>
<evidence type="ECO:0000256" key="1">
    <source>
        <dbReference type="ARBA" id="ARBA00000829"/>
    </source>
</evidence>
<dbReference type="Pfam" id="PF17786">
    <property type="entry name" value="Mannosidase_ig"/>
    <property type="match status" value="1"/>
</dbReference>
<comment type="subunit">
    <text evidence="4">Homodimer.</text>
</comment>
<sequence length="895" mass="99686">MRTIDLNGTWTLAGPEGKTAGLEGFAVPSSMTVPGSLFSACLETGSSPDPFWRENERLYAALAAADWTLTRDFDLSPEIASRSLIELVFEGIDTLSEVYLNGAHIGNTADMHRTWKFNLAGLARPGKNTLTVRLLSPTAQMQAEQTRLPLPGGSGGQYPGFCHLRKAHSMSGWDWGPVLPDLGIWRPAYIALPEEVDIRDVYIVQTHSNRKGETADVELFARVRLRASAQAPGWKNLGLTVSATAPDGSEFSASCALADSAEKTFTGFETPGETCYEKTLALSIPRAMLWWPNGLGAQHLYDLTVVLSRNEGAGAQTLDEKKLRLGLRTLSVRRDADEWGESFAFEANGTAFFAMGADYVPEDSLIARNTRKRTERLVRSAAAARHNCIRVWGGANYPEDDFYDLCDEYGLVIWHDHMMACGVYELSPSFRENIVAEIIDNVKRVRHHASLGLWCGNNEQEEAWCSWGWSEKYSPALKADYIRLYEEILPALNRELDPETFYWLSSPSSGGSFFKPNAEERGDMHNWTVWHGLKPFTAYRECYSRFMSEFGIESFPSMKTIEAFTLPEDRNIFSPVMEAHQKCDSGNAKILHYISANYRYPRDFEALVYASQLIQAEGLRYGVEHWRRNRNGNRCMGAVYWQLNDCWPVASWASIDWYGRWKALHYMSRRFFAPVLLSACETGSSASLHVANETARDVSGTVLWRLIDESGSISGTTVLSAGSRAVRVPAWTDAEAVFLDFSDILADEYARRKAILYYSFVANDGELPAPDDSSVNSSVEGPFIEPGSRGSVLFVPPKHYEWKKETPTFAVADSGDRFEIRVSSAVCARSIELDTAGFDALFSDNYFDLAPGETAAVFVRKDEIWSDSPAEGTVLAVTAEQFARALKVRTVADIG</sequence>
<evidence type="ECO:0000259" key="16">
    <source>
        <dbReference type="Pfam" id="PF22666"/>
    </source>
</evidence>
<comment type="pathway">
    <text evidence="3">Glycan metabolism; N-glycan degradation.</text>
</comment>
<dbReference type="Gene3D" id="2.60.40.10">
    <property type="entry name" value="Immunoglobulins"/>
    <property type="match status" value="2"/>
</dbReference>
<dbReference type="FunFam" id="3.20.20.80:FF:000050">
    <property type="entry name" value="Beta-mannosidase B"/>
    <property type="match status" value="1"/>
</dbReference>
<keyword evidence="18" id="KW-1185">Reference proteome</keyword>
<feature type="domain" description="Beta-mannosidase Ig-fold" evidence="14">
    <location>
        <begin position="810"/>
        <end position="893"/>
    </location>
</feature>
<comment type="caution">
    <text evidence="17">The sequence shown here is derived from an EMBL/GenBank/DDBJ whole genome shotgun (WGS) entry which is preliminary data.</text>
</comment>
<proteinExistence type="inferred from homology"/>
<feature type="domain" description="Glycoside hydrolase family 2 immunoglobulin-like beta-sandwich" evidence="13">
    <location>
        <begin position="198"/>
        <end position="328"/>
    </location>
</feature>
<gene>
    <name evidence="17" type="ORF">K7J14_11690</name>
</gene>
<dbReference type="EC" id="3.2.1.25" evidence="5"/>
<dbReference type="Pfam" id="PF22666">
    <property type="entry name" value="Glyco_hydro_2_N2"/>
    <property type="match status" value="1"/>
</dbReference>
<accession>A0AAE3EK64</accession>
<dbReference type="InterPro" id="IPR054593">
    <property type="entry name" value="Beta-mannosidase-like_N2"/>
</dbReference>
<dbReference type="Pfam" id="PF00703">
    <property type="entry name" value="Glyco_hydro_2"/>
    <property type="match status" value="1"/>
</dbReference>
<dbReference type="SUPFAM" id="SSF49303">
    <property type="entry name" value="beta-Galactosidase/glucuronidase domain"/>
    <property type="match status" value="2"/>
</dbReference>
<dbReference type="GO" id="GO:0005975">
    <property type="term" value="P:carbohydrate metabolic process"/>
    <property type="evidence" value="ECO:0007669"/>
    <property type="project" value="InterPro"/>
</dbReference>
<dbReference type="InterPro" id="IPR017853">
    <property type="entry name" value="GH"/>
</dbReference>
<evidence type="ECO:0000313" key="18">
    <source>
        <dbReference type="Proteomes" id="UP001198163"/>
    </source>
</evidence>
<evidence type="ECO:0000259" key="15">
    <source>
        <dbReference type="Pfam" id="PF17786"/>
    </source>
</evidence>
<keyword evidence="7 17" id="KW-0378">Hydrolase</keyword>
<comment type="similarity">
    <text evidence="10">Belongs to the glycosyl hydrolase 2 family. Beta-mannosidase B subfamily.</text>
</comment>
<dbReference type="InterPro" id="IPR006102">
    <property type="entry name" value="Ig-like_GH2"/>
</dbReference>
<keyword evidence="8" id="KW-0325">Glycoprotein</keyword>
<evidence type="ECO:0000256" key="11">
    <source>
        <dbReference type="ARBA" id="ARBA00041069"/>
    </source>
</evidence>
<dbReference type="RefSeq" id="WP_230756401.1">
    <property type="nucleotide sequence ID" value="NZ_JAINWA010000003.1"/>
</dbReference>
<comment type="subcellular location">
    <subcellularLocation>
        <location evidence="2">Secreted</location>
    </subcellularLocation>
</comment>
<dbReference type="PANTHER" id="PTHR43730">
    <property type="entry name" value="BETA-MANNOSIDASE"/>
    <property type="match status" value="1"/>
</dbReference>
<name>A0AAE3EK64_9SPIR</name>
<dbReference type="InterPro" id="IPR041447">
    <property type="entry name" value="Mannosidase_ig"/>
</dbReference>
<dbReference type="InterPro" id="IPR013783">
    <property type="entry name" value="Ig-like_fold"/>
</dbReference>
<dbReference type="GO" id="GO:0006516">
    <property type="term" value="P:glycoprotein catabolic process"/>
    <property type="evidence" value="ECO:0007669"/>
    <property type="project" value="TreeGrafter"/>
</dbReference>
<dbReference type="InterPro" id="IPR008979">
    <property type="entry name" value="Galactose-bd-like_sf"/>
</dbReference>
<evidence type="ECO:0000256" key="12">
    <source>
        <dbReference type="ARBA" id="ARBA00041614"/>
    </source>
</evidence>
<evidence type="ECO:0000313" key="17">
    <source>
        <dbReference type="EMBL" id="MCD1655356.1"/>
    </source>
</evidence>
<dbReference type="GO" id="GO:0004567">
    <property type="term" value="F:beta-mannosidase activity"/>
    <property type="evidence" value="ECO:0007669"/>
    <property type="project" value="UniProtKB-EC"/>
</dbReference>
<reference evidence="17" key="1">
    <citation type="submission" date="2021-08" db="EMBL/GenBank/DDBJ databases">
        <title>Comparative analyses of Brucepasteria parasyntrophica and Teretinema zuelzerae.</title>
        <authorList>
            <person name="Song Y."/>
            <person name="Brune A."/>
        </authorList>
    </citation>
    <scope>NUCLEOTIDE SEQUENCE</scope>
    <source>
        <strain evidence="17">DSM 1903</strain>
    </source>
</reference>
<dbReference type="AlphaFoldDB" id="A0AAE3EK64"/>
<evidence type="ECO:0000259" key="13">
    <source>
        <dbReference type="Pfam" id="PF00703"/>
    </source>
</evidence>
<evidence type="ECO:0000256" key="4">
    <source>
        <dbReference type="ARBA" id="ARBA00011738"/>
    </source>
</evidence>
<dbReference type="GO" id="GO:0005576">
    <property type="term" value="C:extracellular region"/>
    <property type="evidence" value="ECO:0007669"/>
    <property type="project" value="UniProtKB-SubCell"/>
</dbReference>
<dbReference type="PANTHER" id="PTHR43730:SF1">
    <property type="entry name" value="BETA-MANNOSIDASE"/>
    <property type="match status" value="1"/>
</dbReference>
<dbReference type="Pfam" id="PF17753">
    <property type="entry name" value="Ig_mannosidase"/>
    <property type="match status" value="1"/>
</dbReference>
<dbReference type="InterPro" id="IPR041625">
    <property type="entry name" value="Beta-mannosidase_Ig"/>
</dbReference>
<dbReference type="EMBL" id="JAINWA010000003">
    <property type="protein sequence ID" value="MCD1655356.1"/>
    <property type="molecule type" value="Genomic_DNA"/>
</dbReference>
<dbReference type="Gene3D" id="2.60.120.260">
    <property type="entry name" value="Galactose-binding domain-like"/>
    <property type="match status" value="1"/>
</dbReference>
<dbReference type="InterPro" id="IPR050887">
    <property type="entry name" value="Beta-mannosidase_GH2"/>
</dbReference>
<dbReference type="Proteomes" id="UP001198163">
    <property type="component" value="Unassembled WGS sequence"/>
</dbReference>
<keyword evidence="9" id="KW-0326">Glycosidase</keyword>
<feature type="domain" description="Mannosidase Ig/CBM-like" evidence="15">
    <location>
        <begin position="686"/>
        <end position="799"/>
    </location>
</feature>
<dbReference type="Gene3D" id="3.20.20.80">
    <property type="entry name" value="Glycosidases"/>
    <property type="match status" value="1"/>
</dbReference>
<protein>
    <recommendedName>
        <fullName evidence="11">Beta-mannosidase B</fullName>
        <ecNumber evidence="5">3.2.1.25</ecNumber>
    </recommendedName>
    <alternativeName>
        <fullName evidence="12">Mannanase B</fullName>
    </alternativeName>
</protein>
<dbReference type="SUPFAM" id="SSF49785">
    <property type="entry name" value="Galactose-binding domain-like"/>
    <property type="match status" value="1"/>
</dbReference>
<dbReference type="SUPFAM" id="SSF51445">
    <property type="entry name" value="(Trans)glycosidases"/>
    <property type="match status" value="1"/>
</dbReference>
<evidence type="ECO:0000256" key="8">
    <source>
        <dbReference type="ARBA" id="ARBA00023180"/>
    </source>
</evidence>
<evidence type="ECO:0000256" key="2">
    <source>
        <dbReference type="ARBA" id="ARBA00004613"/>
    </source>
</evidence>
<evidence type="ECO:0000256" key="9">
    <source>
        <dbReference type="ARBA" id="ARBA00023295"/>
    </source>
</evidence>
<dbReference type="InterPro" id="IPR036156">
    <property type="entry name" value="Beta-gal/glucu_dom_sf"/>
</dbReference>
<feature type="domain" description="Beta-mannosidase-like galactose-binding" evidence="16">
    <location>
        <begin position="30"/>
        <end position="186"/>
    </location>
</feature>
<evidence type="ECO:0000256" key="5">
    <source>
        <dbReference type="ARBA" id="ARBA00012754"/>
    </source>
</evidence>
<organism evidence="17 18">
    <name type="scientific">Teretinema zuelzerae</name>
    <dbReference type="NCBI Taxonomy" id="156"/>
    <lineage>
        <taxon>Bacteria</taxon>
        <taxon>Pseudomonadati</taxon>
        <taxon>Spirochaetota</taxon>
        <taxon>Spirochaetia</taxon>
        <taxon>Spirochaetales</taxon>
        <taxon>Treponemataceae</taxon>
        <taxon>Teretinema</taxon>
    </lineage>
</organism>
<comment type="catalytic activity">
    <reaction evidence="1">
        <text>Hydrolysis of terminal, non-reducing beta-D-mannose residues in beta-D-mannosides.</text>
        <dbReference type="EC" id="3.2.1.25"/>
    </reaction>
</comment>
<evidence type="ECO:0000259" key="14">
    <source>
        <dbReference type="Pfam" id="PF17753"/>
    </source>
</evidence>
<keyword evidence="6" id="KW-0964">Secreted</keyword>
<evidence type="ECO:0000256" key="3">
    <source>
        <dbReference type="ARBA" id="ARBA00004740"/>
    </source>
</evidence>
<evidence type="ECO:0000256" key="7">
    <source>
        <dbReference type="ARBA" id="ARBA00022801"/>
    </source>
</evidence>